<evidence type="ECO:0000313" key="10">
    <source>
        <dbReference type="Proteomes" id="UP000318667"/>
    </source>
</evidence>
<dbReference type="Pfam" id="PF00072">
    <property type="entry name" value="Response_reg"/>
    <property type="match status" value="1"/>
</dbReference>
<evidence type="ECO:0000256" key="1">
    <source>
        <dbReference type="ARBA" id="ARBA00004496"/>
    </source>
</evidence>
<accession>A0A562JPG1</accession>
<protein>
    <submittedName>
        <fullName evidence="9">LuxR family two component transcriptional regulator</fullName>
    </submittedName>
</protein>
<dbReference type="GeneID" id="65404451"/>
<evidence type="ECO:0000256" key="4">
    <source>
        <dbReference type="ARBA" id="ARBA00023125"/>
    </source>
</evidence>
<proteinExistence type="predicted"/>
<dbReference type="GO" id="GO:0006355">
    <property type="term" value="P:regulation of DNA-templated transcription"/>
    <property type="evidence" value="ECO:0007669"/>
    <property type="project" value="InterPro"/>
</dbReference>
<dbReference type="SMART" id="SM00448">
    <property type="entry name" value="REC"/>
    <property type="match status" value="1"/>
</dbReference>
<organism evidence="9 10">
    <name type="scientific">Cytobacillus oceanisediminis</name>
    <dbReference type="NCBI Taxonomy" id="665099"/>
    <lineage>
        <taxon>Bacteria</taxon>
        <taxon>Bacillati</taxon>
        <taxon>Bacillota</taxon>
        <taxon>Bacilli</taxon>
        <taxon>Bacillales</taxon>
        <taxon>Bacillaceae</taxon>
        <taxon>Cytobacillus</taxon>
    </lineage>
</organism>
<sequence>MIRVAVVDDHEMVRKGIISYLATETGIEVIGEACSGNEAVLLVLKERPDIVLMDLLMENGNGIEATREILKSYPGCKIIIITSYYDDEQVFPAIEAGAFSYMLKTANASEVVAAIKKASQGEPVIESKVANKMVSRFRAQEKKPHDDLTEREFDVLMCIAEGMTNQEISDELFIGIKTVKTHVSNILSKLGVSDRTQAAVYANRNGIIKSRDKKG</sequence>
<dbReference type="InterPro" id="IPR001789">
    <property type="entry name" value="Sig_transdc_resp-reg_receiver"/>
</dbReference>
<keyword evidence="3" id="KW-0805">Transcription regulation</keyword>
<dbReference type="PANTHER" id="PTHR43214">
    <property type="entry name" value="TWO-COMPONENT RESPONSE REGULATOR"/>
    <property type="match status" value="1"/>
</dbReference>
<gene>
    <name evidence="9" type="ORF">IQ19_03297</name>
</gene>
<dbReference type="EMBL" id="VLKI01000009">
    <property type="protein sequence ID" value="TWH85061.1"/>
    <property type="molecule type" value="Genomic_DNA"/>
</dbReference>
<dbReference type="PROSITE" id="PS50043">
    <property type="entry name" value="HTH_LUXR_2"/>
    <property type="match status" value="1"/>
</dbReference>
<dbReference type="Gene3D" id="3.40.50.2300">
    <property type="match status" value="1"/>
</dbReference>
<dbReference type="InterPro" id="IPR016032">
    <property type="entry name" value="Sig_transdc_resp-reg_C-effctor"/>
</dbReference>
<dbReference type="SUPFAM" id="SSF46894">
    <property type="entry name" value="C-terminal effector domain of the bipartite response regulators"/>
    <property type="match status" value="1"/>
</dbReference>
<feature type="domain" description="HTH luxR-type" evidence="7">
    <location>
        <begin position="141"/>
        <end position="206"/>
    </location>
</feature>
<reference evidence="9 10" key="1">
    <citation type="journal article" date="2015" name="Stand. Genomic Sci.">
        <title>Genomic Encyclopedia of Bacterial and Archaeal Type Strains, Phase III: the genomes of soil and plant-associated and newly described type strains.</title>
        <authorList>
            <person name="Whitman W.B."/>
            <person name="Woyke T."/>
            <person name="Klenk H.P."/>
            <person name="Zhou Y."/>
            <person name="Lilburn T.G."/>
            <person name="Beck B.J."/>
            <person name="De Vos P."/>
            <person name="Vandamme P."/>
            <person name="Eisen J.A."/>
            <person name="Garrity G."/>
            <person name="Hugenholtz P."/>
            <person name="Kyrpides N.C."/>
        </authorList>
    </citation>
    <scope>NUCLEOTIDE SEQUENCE [LARGE SCALE GENOMIC DNA]</scope>
    <source>
        <strain evidence="9 10">CGMCC 1.10115</strain>
    </source>
</reference>
<dbReference type="InterPro" id="IPR039420">
    <property type="entry name" value="WalR-like"/>
</dbReference>
<keyword evidence="10" id="KW-1185">Reference proteome</keyword>
<dbReference type="GO" id="GO:0000160">
    <property type="term" value="P:phosphorelay signal transduction system"/>
    <property type="evidence" value="ECO:0007669"/>
    <property type="project" value="InterPro"/>
</dbReference>
<feature type="modified residue" description="4-aspartylphosphate" evidence="6">
    <location>
        <position position="54"/>
    </location>
</feature>
<dbReference type="PROSITE" id="PS00622">
    <property type="entry name" value="HTH_LUXR_1"/>
    <property type="match status" value="1"/>
</dbReference>
<dbReference type="CDD" id="cd06170">
    <property type="entry name" value="LuxR_C_like"/>
    <property type="match status" value="1"/>
</dbReference>
<dbReference type="InterPro" id="IPR058245">
    <property type="entry name" value="NreC/VraR/RcsB-like_REC"/>
</dbReference>
<evidence type="ECO:0000256" key="3">
    <source>
        <dbReference type="ARBA" id="ARBA00023015"/>
    </source>
</evidence>
<dbReference type="SMART" id="SM00421">
    <property type="entry name" value="HTH_LUXR"/>
    <property type="match status" value="1"/>
</dbReference>
<evidence type="ECO:0000313" key="9">
    <source>
        <dbReference type="EMBL" id="TWH85061.1"/>
    </source>
</evidence>
<dbReference type="InterPro" id="IPR000792">
    <property type="entry name" value="Tscrpt_reg_LuxR_C"/>
</dbReference>
<dbReference type="Proteomes" id="UP000318667">
    <property type="component" value="Unassembled WGS sequence"/>
</dbReference>
<name>A0A562JPG1_9BACI</name>
<keyword evidence="5" id="KW-0804">Transcription</keyword>
<dbReference type="PRINTS" id="PR00038">
    <property type="entry name" value="HTHLUXR"/>
</dbReference>
<evidence type="ECO:0000256" key="2">
    <source>
        <dbReference type="ARBA" id="ARBA00022553"/>
    </source>
</evidence>
<evidence type="ECO:0000259" key="8">
    <source>
        <dbReference type="PROSITE" id="PS50110"/>
    </source>
</evidence>
<dbReference type="GO" id="GO:0003677">
    <property type="term" value="F:DNA binding"/>
    <property type="evidence" value="ECO:0007669"/>
    <property type="project" value="UniProtKB-KW"/>
</dbReference>
<evidence type="ECO:0000256" key="6">
    <source>
        <dbReference type="PROSITE-ProRule" id="PRU00169"/>
    </source>
</evidence>
<feature type="domain" description="Response regulatory" evidence="8">
    <location>
        <begin position="3"/>
        <end position="119"/>
    </location>
</feature>
<dbReference type="PANTHER" id="PTHR43214:SF37">
    <property type="entry name" value="TRANSCRIPTIONAL REGULATORY PROTEIN YDFI"/>
    <property type="match status" value="1"/>
</dbReference>
<keyword evidence="4" id="KW-0238">DNA-binding</keyword>
<dbReference type="CDD" id="cd17535">
    <property type="entry name" value="REC_NarL-like"/>
    <property type="match status" value="1"/>
</dbReference>
<comment type="subcellular location">
    <subcellularLocation>
        <location evidence="1">Cytoplasm</location>
    </subcellularLocation>
</comment>
<dbReference type="GO" id="GO:0005737">
    <property type="term" value="C:cytoplasm"/>
    <property type="evidence" value="ECO:0007669"/>
    <property type="project" value="UniProtKB-SubCell"/>
</dbReference>
<dbReference type="InterPro" id="IPR011006">
    <property type="entry name" value="CheY-like_superfamily"/>
</dbReference>
<dbReference type="SUPFAM" id="SSF52172">
    <property type="entry name" value="CheY-like"/>
    <property type="match status" value="1"/>
</dbReference>
<dbReference type="Pfam" id="PF00196">
    <property type="entry name" value="GerE"/>
    <property type="match status" value="1"/>
</dbReference>
<dbReference type="OrthoDB" id="9780153at2"/>
<dbReference type="PROSITE" id="PS50110">
    <property type="entry name" value="RESPONSE_REGULATORY"/>
    <property type="match status" value="1"/>
</dbReference>
<evidence type="ECO:0000259" key="7">
    <source>
        <dbReference type="PROSITE" id="PS50043"/>
    </source>
</evidence>
<dbReference type="RefSeq" id="WP_144543376.1">
    <property type="nucleotide sequence ID" value="NZ_CBCSDC010000007.1"/>
</dbReference>
<comment type="caution">
    <text evidence="9">The sequence shown here is derived from an EMBL/GenBank/DDBJ whole genome shotgun (WGS) entry which is preliminary data.</text>
</comment>
<keyword evidence="2 6" id="KW-0597">Phosphoprotein</keyword>
<dbReference type="AlphaFoldDB" id="A0A562JPG1"/>
<evidence type="ECO:0000256" key="5">
    <source>
        <dbReference type="ARBA" id="ARBA00023163"/>
    </source>
</evidence>